<protein>
    <submittedName>
        <fullName evidence="5">Carbohydrate ABC transporter ATP-binding protein (CUT1 family)</fullName>
    </submittedName>
</protein>
<dbReference type="InterPro" id="IPR003439">
    <property type="entry name" value="ABC_transporter-like_ATP-bd"/>
</dbReference>
<dbReference type="InterPro" id="IPR017871">
    <property type="entry name" value="ABC_transporter-like_CS"/>
</dbReference>
<name>A0A2T0PU55_9ACTN</name>
<evidence type="ECO:0000256" key="3">
    <source>
        <dbReference type="ARBA" id="ARBA00022840"/>
    </source>
</evidence>
<keyword evidence="2" id="KW-0547">Nucleotide-binding</keyword>
<dbReference type="FunFam" id="3.40.50.300:FF:000042">
    <property type="entry name" value="Maltose/maltodextrin ABC transporter, ATP-binding protein"/>
    <property type="match status" value="1"/>
</dbReference>
<dbReference type="OrthoDB" id="7838608at2"/>
<dbReference type="Gene3D" id="3.40.50.300">
    <property type="entry name" value="P-loop containing nucleotide triphosphate hydrolases"/>
    <property type="match status" value="1"/>
</dbReference>
<evidence type="ECO:0000256" key="1">
    <source>
        <dbReference type="ARBA" id="ARBA00022448"/>
    </source>
</evidence>
<comment type="caution">
    <text evidence="5">The sequence shown here is derived from an EMBL/GenBank/DDBJ whole genome shotgun (WGS) entry which is preliminary data.</text>
</comment>
<dbReference type="AlphaFoldDB" id="A0A2T0PU55"/>
<keyword evidence="1" id="KW-0813">Transport</keyword>
<dbReference type="PROSITE" id="PS50893">
    <property type="entry name" value="ABC_TRANSPORTER_2"/>
    <property type="match status" value="1"/>
</dbReference>
<dbReference type="InterPro" id="IPR047641">
    <property type="entry name" value="ABC_transpr_MalK/UgpC-like"/>
</dbReference>
<dbReference type="GO" id="GO:0140359">
    <property type="term" value="F:ABC-type transporter activity"/>
    <property type="evidence" value="ECO:0007669"/>
    <property type="project" value="InterPro"/>
</dbReference>
<dbReference type="InterPro" id="IPR003593">
    <property type="entry name" value="AAA+_ATPase"/>
</dbReference>
<dbReference type="SUPFAM" id="SSF50331">
    <property type="entry name" value="MOP-like"/>
    <property type="match status" value="1"/>
</dbReference>
<dbReference type="NCBIfam" id="NF008653">
    <property type="entry name" value="PRK11650.1"/>
    <property type="match status" value="1"/>
</dbReference>
<evidence type="ECO:0000256" key="2">
    <source>
        <dbReference type="ARBA" id="ARBA00022741"/>
    </source>
</evidence>
<keyword evidence="3 5" id="KW-0067">ATP-binding</keyword>
<dbReference type="SUPFAM" id="SSF52540">
    <property type="entry name" value="P-loop containing nucleoside triphosphate hydrolases"/>
    <property type="match status" value="1"/>
</dbReference>
<sequence length="413" mass="44691">MAQIVLNGVDKVYSGGVKAVDNLTLEIKDGEFMVLVGPSGCGKSTALRMIAGLEDITAGELVIGDRVVNDLPPKNRDIAMVFQNYALYPHMTVEENLAFGLKLRKVPKAEVKERVAKAADMLGLEPYLKRKPAALSGGQRQRVAMGRAIVREPQAFLMDEPLSNLDAKLRVQMRASLNQLHEELHTTTVYVTHDQVEAMTLGDRVAVLREGILQQVDTPKELFDNPVNLFVAGFIGSPAMNFVNARLVRGAAGPEVRFAGLTLPLPADTLAGRQDLQGYFDRDVILGIRPSDFDDAEVNGNHGSSTIDVTANVTEELGSEINVIFTIDAPPIEHKDAADLAADAADGEQDVTEALHLAGRNKSLWTARVNARSRVRPGEAIRLAVDTRNLHFFDAESGLAIGHPANAEALALP</sequence>
<dbReference type="Gene3D" id="2.40.50.140">
    <property type="entry name" value="Nucleic acid-binding proteins"/>
    <property type="match status" value="1"/>
</dbReference>
<dbReference type="InterPro" id="IPR027417">
    <property type="entry name" value="P-loop_NTPase"/>
</dbReference>
<dbReference type="InterPro" id="IPR040582">
    <property type="entry name" value="OB_MalK-like"/>
</dbReference>
<gene>
    <name evidence="5" type="ORF">CLV72_11088</name>
</gene>
<dbReference type="Pfam" id="PF00005">
    <property type="entry name" value="ABC_tran"/>
    <property type="match status" value="1"/>
</dbReference>
<evidence type="ECO:0000313" key="6">
    <source>
        <dbReference type="Proteomes" id="UP000237846"/>
    </source>
</evidence>
<evidence type="ECO:0000259" key="4">
    <source>
        <dbReference type="PROSITE" id="PS50893"/>
    </source>
</evidence>
<dbReference type="RefSeq" id="WP_106252486.1">
    <property type="nucleotide sequence ID" value="NZ_PVZC01000010.1"/>
</dbReference>
<dbReference type="EMBL" id="PVZC01000010">
    <property type="protein sequence ID" value="PRX92328.1"/>
    <property type="molecule type" value="Genomic_DNA"/>
</dbReference>
<dbReference type="GO" id="GO:0008643">
    <property type="term" value="P:carbohydrate transport"/>
    <property type="evidence" value="ECO:0007669"/>
    <property type="project" value="InterPro"/>
</dbReference>
<dbReference type="SMART" id="SM00382">
    <property type="entry name" value="AAA"/>
    <property type="match status" value="1"/>
</dbReference>
<reference evidence="5 6" key="1">
    <citation type="submission" date="2018-03" db="EMBL/GenBank/DDBJ databases">
        <title>Genomic Encyclopedia of Archaeal and Bacterial Type Strains, Phase II (KMG-II): from individual species to whole genera.</title>
        <authorList>
            <person name="Goeker M."/>
        </authorList>
    </citation>
    <scope>NUCLEOTIDE SEQUENCE [LARGE SCALE GENOMIC DNA]</scope>
    <source>
        <strain evidence="5 6">DSM 45601</strain>
    </source>
</reference>
<dbReference type="Pfam" id="PF17912">
    <property type="entry name" value="OB_MalK"/>
    <property type="match status" value="1"/>
</dbReference>
<dbReference type="Gene3D" id="2.40.50.100">
    <property type="match status" value="1"/>
</dbReference>
<accession>A0A2T0PU55</accession>
<dbReference type="InterPro" id="IPR012340">
    <property type="entry name" value="NA-bd_OB-fold"/>
</dbReference>
<proteinExistence type="predicted"/>
<dbReference type="GO" id="GO:0016887">
    <property type="term" value="F:ATP hydrolysis activity"/>
    <property type="evidence" value="ECO:0007669"/>
    <property type="project" value="InterPro"/>
</dbReference>
<dbReference type="GO" id="GO:0005524">
    <property type="term" value="F:ATP binding"/>
    <property type="evidence" value="ECO:0007669"/>
    <property type="project" value="UniProtKB-KW"/>
</dbReference>
<dbReference type="PROSITE" id="PS00211">
    <property type="entry name" value="ABC_TRANSPORTER_1"/>
    <property type="match status" value="1"/>
</dbReference>
<dbReference type="CDD" id="cd03301">
    <property type="entry name" value="ABC_MalK_N"/>
    <property type="match status" value="1"/>
</dbReference>
<dbReference type="PANTHER" id="PTHR43875:SF1">
    <property type="entry name" value="OSMOPROTECTIVE COMPOUNDS UPTAKE ATP-BINDING PROTEIN GGTA"/>
    <property type="match status" value="1"/>
</dbReference>
<evidence type="ECO:0000313" key="5">
    <source>
        <dbReference type="EMBL" id="PRX92328.1"/>
    </source>
</evidence>
<organism evidence="5 6">
    <name type="scientific">Allonocardiopsis opalescens</name>
    <dbReference type="NCBI Taxonomy" id="1144618"/>
    <lineage>
        <taxon>Bacteria</taxon>
        <taxon>Bacillati</taxon>
        <taxon>Actinomycetota</taxon>
        <taxon>Actinomycetes</taxon>
        <taxon>Streptosporangiales</taxon>
        <taxon>Allonocardiopsis</taxon>
    </lineage>
</organism>
<dbReference type="PANTHER" id="PTHR43875">
    <property type="entry name" value="MALTODEXTRIN IMPORT ATP-BINDING PROTEIN MSMX"/>
    <property type="match status" value="1"/>
</dbReference>
<dbReference type="InterPro" id="IPR015855">
    <property type="entry name" value="ABC_transpr_MalK-like"/>
</dbReference>
<feature type="domain" description="ABC transporter" evidence="4">
    <location>
        <begin position="4"/>
        <end position="235"/>
    </location>
</feature>
<dbReference type="InterPro" id="IPR008995">
    <property type="entry name" value="Mo/tungstate-bd_C_term_dom"/>
</dbReference>
<dbReference type="GO" id="GO:0055052">
    <property type="term" value="C:ATP-binding cassette (ABC) transporter complex, substrate-binding subunit-containing"/>
    <property type="evidence" value="ECO:0007669"/>
    <property type="project" value="TreeGrafter"/>
</dbReference>
<dbReference type="Proteomes" id="UP000237846">
    <property type="component" value="Unassembled WGS sequence"/>
</dbReference>
<keyword evidence="6" id="KW-1185">Reference proteome</keyword>